<evidence type="ECO:0000256" key="1">
    <source>
        <dbReference type="SAM" id="MobiDB-lite"/>
    </source>
</evidence>
<accession>A0A3E3I5R9</accession>
<dbReference type="Proteomes" id="UP000260812">
    <property type="component" value="Unassembled WGS sequence"/>
</dbReference>
<evidence type="ECO:0000313" key="3">
    <source>
        <dbReference type="EMBL" id="RGE60987.1"/>
    </source>
</evidence>
<dbReference type="Gene3D" id="3.40.190.10">
    <property type="entry name" value="Periplasmic binding protein-like II"/>
    <property type="match status" value="1"/>
</dbReference>
<keyword evidence="2" id="KW-0472">Membrane</keyword>
<keyword evidence="2" id="KW-0812">Transmembrane</keyword>
<gene>
    <name evidence="3" type="ORF">DXC51_10620</name>
</gene>
<organism evidence="3 4">
    <name type="scientific">Eisenbergiella massiliensis</name>
    <dbReference type="NCBI Taxonomy" id="1720294"/>
    <lineage>
        <taxon>Bacteria</taxon>
        <taxon>Bacillati</taxon>
        <taxon>Bacillota</taxon>
        <taxon>Clostridia</taxon>
        <taxon>Lachnospirales</taxon>
        <taxon>Lachnospiraceae</taxon>
        <taxon>Eisenbergiella</taxon>
    </lineage>
</organism>
<reference evidence="3" key="1">
    <citation type="submission" date="2018-08" db="EMBL/GenBank/DDBJ databases">
        <title>A genome reference for cultivated species of the human gut microbiota.</title>
        <authorList>
            <person name="Zou Y."/>
            <person name="Xue W."/>
            <person name="Luo G."/>
        </authorList>
    </citation>
    <scope>NUCLEOTIDE SEQUENCE [LARGE SCALE GENOMIC DNA]</scope>
    <source>
        <strain evidence="3">TF05-5AC</strain>
    </source>
</reference>
<protein>
    <submittedName>
        <fullName evidence="3">Extracellular solute-binding protein</fullName>
    </submittedName>
</protein>
<sequence length="779" mass="84468">MLKHKKIRKRIPALLICIVYTMTVLLSMTGCGTKKTGSGGTTSEESGAASEENGRDTQAESGSVAAMGRYMESTAPLPEGASVEGRTMTMLTDGRLAYFDAKSGLHLSSDEGKSWIPAEHNEELKKNISEDGYVSGASIAPDGSILLSYLMFEGEGASLKADSSVIRISVDGNMSEVPANMEDGDYVGKVFAKSESESIALSIRGRVFMADWEKGELEQLFTLPEQPEMVIFVDDRMLCLGNSGVTSYDMAQGITLEKDAVLDEFCREKMGAKLNNSSDSYGGILFPGEDGAIYVAYSGGLYRHVENGNAMEQLIDGSFSSLGDPALGLCGMLRLESGEFLLLTTGEEMVRFTYDPDEPTVPEKQLKVYSLVENYTIRQAISIFQKENPDVYINYEYIYDYAYLYGDDSGSAITPQDALKNLNVELMSGNGPDVLLLDDMDADIYVRKGMLADLSDILDELTGEKKVFENIASAYKEENGTFIIPAAFKLPMICGKKEDVESVKDLSTYAQLVEKLRTERPESSITGAFNATQELKQLLLVNSSSLLEDRKLNTQALTELLTQAARIYQADMEGIGKEELEVWGDNKNAWTIGSIATLTAGDMVGIMAGNAEGMLSDMGAVSKVSEDNGYVFDLWPGMDGTGFIPANKLAIAAGSSQTELAKSFVKMMLSTEIQKTNSGVGLPVNTEAFGILGDMDDQISMGSSWKVGGREIHFSYGGPSRASVERLKELVGQADHSLEGNTFLEDIVVQYGVSALNGSMTVEAAVREIQQKSAIYLAE</sequence>
<dbReference type="PROSITE" id="PS51257">
    <property type="entry name" value="PROKAR_LIPOPROTEIN"/>
    <property type="match status" value="1"/>
</dbReference>
<dbReference type="SUPFAM" id="SSF53850">
    <property type="entry name" value="Periplasmic binding protein-like II"/>
    <property type="match status" value="1"/>
</dbReference>
<dbReference type="InterPro" id="IPR006059">
    <property type="entry name" value="SBP"/>
</dbReference>
<feature type="region of interest" description="Disordered" evidence="1">
    <location>
        <begin position="33"/>
        <end position="60"/>
    </location>
</feature>
<feature type="transmembrane region" description="Helical" evidence="2">
    <location>
        <begin position="12"/>
        <end position="30"/>
    </location>
</feature>
<proteinExistence type="predicted"/>
<dbReference type="EMBL" id="QVLV01000006">
    <property type="protein sequence ID" value="RGE60987.1"/>
    <property type="molecule type" value="Genomic_DNA"/>
</dbReference>
<dbReference type="GeneID" id="97987316"/>
<keyword evidence="2" id="KW-1133">Transmembrane helix</keyword>
<dbReference type="RefSeq" id="WP_117544495.1">
    <property type="nucleotide sequence ID" value="NZ_JBKUNB010000027.1"/>
</dbReference>
<comment type="caution">
    <text evidence="3">The sequence shown here is derived from an EMBL/GenBank/DDBJ whole genome shotgun (WGS) entry which is preliminary data.</text>
</comment>
<feature type="compositionally biased region" description="Low complexity" evidence="1">
    <location>
        <begin position="33"/>
        <end position="51"/>
    </location>
</feature>
<name>A0A3E3I5R9_9FIRM</name>
<evidence type="ECO:0000313" key="4">
    <source>
        <dbReference type="Proteomes" id="UP000260812"/>
    </source>
</evidence>
<keyword evidence="4" id="KW-1185">Reference proteome</keyword>
<dbReference type="SUPFAM" id="SSF69322">
    <property type="entry name" value="Tricorn protease domain 2"/>
    <property type="match status" value="1"/>
</dbReference>
<dbReference type="AlphaFoldDB" id="A0A3E3I5R9"/>
<evidence type="ECO:0000256" key="2">
    <source>
        <dbReference type="SAM" id="Phobius"/>
    </source>
</evidence>
<dbReference type="Pfam" id="PF01547">
    <property type="entry name" value="SBP_bac_1"/>
    <property type="match status" value="1"/>
</dbReference>